<dbReference type="InterPro" id="IPR001347">
    <property type="entry name" value="SIS_dom"/>
</dbReference>
<dbReference type="GO" id="GO:0097367">
    <property type="term" value="F:carbohydrate derivative binding"/>
    <property type="evidence" value="ECO:0007669"/>
    <property type="project" value="InterPro"/>
</dbReference>
<dbReference type="STRING" id="1156985.SAMN04488118_11384"/>
<dbReference type="PANTHER" id="PTHR42745">
    <property type="match status" value="1"/>
</dbReference>
<dbReference type="SUPFAM" id="SSF53697">
    <property type="entry name" value="SIS domain"/>
    <property type="match status" value="1"/>
</dbReference>
<accession>A0A1G5RDA0</accession>
<dbReference type="Pfam" id="PF00571">
    <property type="entry name" value="CBS"/>
    <property type="match status" value="2"/>
</dbReference>
<keyword evidence="10" id="KW-0413">Isomerase</keyword>
<dbReference type="RefSeq" id="WP_090220859.1">
    <property type="nucleotide sequence ID" value="NZ_CANLDO010000011.1"/>
</dbReference>
<dbReference type="PROSITE" id="PS51464">
    <property type="entry name" value="SIS"/>
    <property type="match status" value="1"/>
</dbReference>
<evidence type="ECO:0000256" key="6">
    <source>
        <dbReference type="PIRSR" id="PIRSR004692-3"/>
    </source>
</evidence>
<dbReference type="EMBL" id="FMWG01000013">
    <property type="protein sequence ID" value="SCZ72053.1"/>
    <property type="molecule type" value="Genomic_DNA"/>
</dbReference>
<dbReference type="InterPro" id="IPR004800">
    <property type="entry name" value="KdsD/KpsF-type"/>
</dbReference>
<dbReference type="GO" id="GO:0019146">
    <property type="term" value="F:arabinose-5-phosphate isomerase activity"/>
    <property type="evidence" value="ECO:0007669"/>
    <property type="project" value="UniProtKB-ARBA"/>
</dbReference>
<keyword evidence="11" id="KW-1185">Reference proteome</keyword>
<evidence type="ECO:0000256" key="2">
    <source>
        <dbReference type="ARBA" id="ARBA00022737"/>
    </source>
</evidence>
<feature type="binding site" evidence="5">
    <location>
        <position position="91"/>
    </location>
    <ligand>
        <name>Zn(2+)</name>
        <dbReference type="ChEBI" id="CHEBI:29105"/>
    </ligand>
</feature>
<evidence type="ECO:0000256" key="7">
    <source>
        <dbReference type="PROSITE-ProRule" id="PRU00703"/>
    </source>
</evidence>
<keyword evidence="5" id="KW-0862">Zinc</keyword>
<dbReference type="GO" id="GO:0046872">
    <property type="term" value="F:metal ion binding"/>
    <property type="evidence" value="ECO:0007669"/>
    <property type="project" value="UniProtKB-KW"/>
</dbReference>
<sequence>MSLTPTSASAPESADRSCAEILASAQRVLSVEAAALAQMGEDLPGDFAPVINLILSAKGRVIVSGIGKSGHIGRKIAATFASTGTPSYFVHCAEASHGDLGMVTPADICLLISNSGETTELQDILAHTRRFSIPTVAISSKPDSTLMRAADYRLCLPPAPEACSIGMAPTTSTTLTLALGDALAVALMEQRGFLPEDFRVFHPGGKLGAQLATVAQLMHKGEDLPLVSRETMMPDCLLTMTSKGFGIAAVVEQNQLVGVISDGDLRRNMAQLMRTTAGDIASADPVTVAPDTLAAEALAIMNARKISVLMVVDAAKAPVGIVHIHDLLRAGVA</sequence>
<reference evidence="10 11" key="1">
    <citation type="submission" date="2016-10" db="EMBL/GenBank/DDBJ databases">
        <authorList>
            <person name="de Groot N.N."/>
        </authorList>
    </citation>
    <scope>NUCLEOTIDE SEQUENCE [LARGE SCALE GENOMIC DNA]</scope>
    <source>
        <strain evidence="10 11">U95</strain>
    </source>
</reference>
<dbReference type="InterPro" id="IPR035474">
    <property type="entry name" value="SIS_Kpsf"/>
</dbReference>
<dbReference type="NCBIfam" id="TIGR00393">
    <property type="entry name" value="kpsF"/>
    <property type="match status" value="1"/>
</dbReference>
<dbReference type="PIRSF" id="PIRSF004692">
    <property type="entry name" value="KdsD_KpsF"/>
    <property type="match status" value="1"/>
</dbReference>
<dbReference type="GO" id="GO:0005975">
    <property type="term" value="P:carbohydrate metabolic process"/>
    <property type="evidence" value="ECO:0007669"/>
    <property type="project" value="InterPro"/>
</dbReference>
<dbReference type="SMART" id="SM00116">
    <property type="entry name" value="CBS"/>
    <property type="match status" value="2"/>
</dbReference>
<dbReference type="PROSITE" id="PS51371">
    <property type="entry name" value="CBS"/>
    <property type="match status" value="2"/>
</dbReference>
<feature type="domain" description="SIS" evidence="9">
    <location>
        <begin position="50"/>
        <end position="193"/>
    </location>
</feature>
<gene>
    <name evidence="10" type="ORF">SAMN04488118_11384</name>
</gene>
<dbReference type="Gene3D" id="3.10.580.10">
    <property type="entry name" value="CBS-domain"/>
    <property type="match status" value="1"/>
</dbReference>
<comment type="similarity">
    <text evidence="1 4">Belongs to the SIS family. GutQ/KpsF subfamily.</text>
</comment>
<dbReference type="OrthoDB" id="9762536at2"/>
<keyword evidence="2" id="KW-0677">Repeat</keyword>
<feature type="site" description="Catalytically relevant" evidence="6">
    <location>
        <position position="161"/>
    </location>
</feature>
<evidence type="ECO:0000256" key="5">
    <source>
        <dbReference type="PIRSR" id="PIRSR004692-2"/>
    </source>
</evidence>
<dbReference type="InterPro" id="IPR050986">
    <property type="entry name" value="GutQ/KpsF_isomerases"/>
</dbReference>
<keyword evidence="5" id="KW-0479">Metal-binding</keyword>
<evidence type="ECO:0000256" key="3">
    <source>
        <dbReference type="ARBA" id="ARBA00023122"/>
    </source>
</evidence>
<evidence type="ECO:0000313" key="10">
    <source>
        <dbReference type="EMBL" id="SCZ72053.1"/>
    </source>
</evidence>
<proteinExistence type="inferred from homology"/>
<feature type="domain" description="CBS" evidence="8">
    <location>
        <begin position="218"/>
        <end position="276"/>
    </location>
</feature>
<evidence type="ECO:0000256" key="1">
    <source>
        <dbReference type="ARBA" id="ARBA00008165"/>
    </source>
</evidence>
<dbReference type="AlphaFoldDB" id="A0A1G5RDA0"/>
<feature type="domain" description="CBS" evidence="8">
    <location>
        <begin position="281"/>
        <end position="333"/>
    </location>
</feature>
<dbReference type="CDD" id="cd05014">
    <property type="entry name" value="SIS_Kpsf"/>
    <property type="match status" value="1"/>
</dbReference>
<dbReference type="GO" id="GO:1901135">
    <property type="term" value="P:carbohydrate derivative metabolic process"/>
    <property type="evidence" value="ECO:0007669"/>
    <property type="project" value="InterPro"/>
</dbReference>
<dbReference type="CDD" id="cd04604">
    <property type="entry name" value="CBS_pair_SIS_assoc"/>
    <property type="match status" value="1"/>
</dbReference>
<evidence type="ECO:0000313" key="11">
    <source>
        <dbReference type="Proteomes" id="UP000198767"/>
    </source>
</evidence>
<evidence type="ECO:0000256" key="4">
    <source>
        <dbReference type="PIRNR" id="PIRNR004692"/>
    </source>
</evidence>
<dbReference type="FunFam" id="3.40.50.10490:FF:000011">
    <property type="entry name" value="Arabinose 5-phosphate isomerase"/>
    <property type="match status" value="1"/>
</dbReference>
<dbReference type="InterPro" id="IPR046348">
    <property type="entry name" value="SIS_dom_sf"/>
</dbReference>
<dbReference type="Pfam" id="PF01380">
    <property type="entry name" value="SIS"/>
    <property type="match status" value="1"/>
</dbReference>
<feature type="site" description="Catalytically relevant" evidence="6">
    <location>
        <position position="202"/>
    </location>
</feature>
<dbReference type="PANTHER" id="PTHR42745:SF1">
    <property type="entry name" value="ARABINOSE 5-PHOSPHATE ISOMERASE KDSD"/>
    <property type="match status" value="1"/>
</dbReference>
<keyword evidence="3 7" id="KW-0129">CBS domain</keyword>
<dbReference type="Proteomes" id="UP000198767">
    <property type="component" value="Unassembled WGS sequence"/>
</dbReference>
<dbReference type="InterPro" id="IPR000644">
    <property type="entry name" value="CBS_dom"/>
</dbReference>
<dbReference type="InterPro" id="IPR046342">
    <property type="entry name" value="CBS_dom_sf"/>
</dbReference>
<evidence type="ECO:0000259" key="9">
    <source>
        <dbReference type="PROSITE" id="PS51464"/>
    </source>
</evidence>
<organism evidence="10 11">
    <name type="scientific">Epibacterium ulvae</name>
    <dbReference type="NCBI Taxonomy" id="1156985"/>
    <lineage>
        <taxon>Bacteria</taxon>
        <taxon>Pseudomonadati</taxon>
        <taxon>Pseudomonadota</taxon>
        <taxon>Alphaproteobacteria</taxon>
        <taxon>Rhodobacterales</taxon>
        <taxon>Roseobacteraceae</taxon>
        <taxon>Epibacterium</taxon>
    </lineage>
</organism>
<protein>
    <submittedName>
        <fullName evidence="10">Arabinose-5-phosphate isomerase</fullName>
    </submittedName>
</protein>
<name>A0A1G5RDA0_9RHOB</name>
<evidence type="ECO:0000259" key="8">
    <source>
        <dbReference type="PROSITE" id="PS51371"/>
    </source>
</evidence>
<feature type="site" description="Catalytically relevant" evidence="6">
    <location>
        <position position="68"/>
    </location>
</feature>
<feature type="site" description="Catalytically relevant" evidence="6">
    <location>
        <position position="120"/>
    </location>
</feature>
<dbReference type="Gene3D" id="3.40.50.10490">
    <property type="entry name" value="Glucose-6-phosphate isomerase like protein, domain 1"/>
    <property type="match status" value="1"/>
</dbReference>